<reference evidence="16 18" key="2">
    <citation type="submission" date="2021-03" db="EMBL/GenBank/DDBJ databases">
        <title>Genomic Encyclopedia of Type Strains, Phase IV (KMG-IV): sequencing the most valuable type-strain genomes for metagenomic binning, comparative biology and taxonomic classification.</title>
        <authorList>
            <person name="Goeker M."/>
        </authorList>
    </citation>
    <scope>NUCLEOTIDE SEQUENCE [LARGE SCALE GENOMIC DNA]</scope>
    <source>
        <strain evidence="16 18">DSM 40499</strain>
    </source>
</reference>
<evidence type="ECO:0000256" key="2">
    <source>
        <dbReference type="ARBA" id="ARBA00002189"/>
    </source>
</evidence>
<comment type="similarity">
    <text evidence="4 14">Belongs to the class-III pyridoxal-phosphate-dependent aminotransferase family.</text>
</comment>
<evidence type="ECO:0000256" key="11">
    <source>
        <dbReference type="ARBA" id="ARBA00030665"/>
    </source>
</evidence>
<dbReference type="STRING" id="68214.AVL59_31665"/>
<keyword evidence="9 14" id="KW-0663">Pyridoxal phosphate</keyword>
<dbReference type="InterPro" id="IPR004637">
    <property type="entry name" value="Dat"/>
</dbReference>
<dbReference type="NCBIfam" id="TIGR00709">
    <property type="entry name" value="dat"/>
    <property type="match status" value="1"/>
</dbReference>
<evidence type="ECO:0000256" key="7">
    <source>
        <dbReference type="ARBA" id="ARBA00022576"/>
    </source>
</evidence>
<evidence type="ECO:0000256" key="14">
    <source>
        <dbReference type="RuleBase" id="RU003560"/>
    </source>
</evidence>
<dbReference type="Proteomes" id="UP001519309">
    <property type="component" value="Unassembled WGS sequence"/>
</dbReference>
<dbReference type="PROSITE" id="PS00600">
    <property type="entry name" value="AA_TRANSFER_CLASS_3"/>
    <property type="match status" value="1"/>
</dbReference>
<dbReference type="CDD" id="cd00610">
    <property type="entry name" value="OAT_like"/>
    <property type="match status" value="1"/>
</dbReference>
<dbReference type="PIRSF" id="PIRSF000521">
    <property type="entry name" value="Transaminase_4ab_Lys_Orn"/>
    <property type="match status" value="1"/>
</dbReference>
<dbReference type="FunFam" id="3.40.640.10:FF:000004">
    <property type="entry name" value="Acetylornithine aminotransferase"/>
    <property type="match status" value="1"/>
</dbReference>
<dbReference type="AlphaFoldDB" id="A0A1B1B3V6"/>
<evidence type="ECO:0000313" key="15">
    <source>
        <dbReference type="EMBL" id="ANP53490.1"/>
    </source>
</evidence>
<evidence type="ECO:0000256" key="12">
    <source>
        <dbReference type="ARBA" id="ARBA00031476"/>
    </source>
</evidence>
<dbReference type="InterPro" id="IPR015424">
    <property type="entry name" value="PyrdxlP-dep_Trfase"/>
</dbReference>
<dbReference type="SUPFAM" id="SSF53383">
    <property type="entry name" value="PLP-dependent transferases"/>
    <property type="match status" value="1"/>
</dbReference>
<dbReference type="KEGG" id="sgs:AVL59_31665"/>
<sequence length="442" mass="47484">MHGNTELLQFQEHHESSARTYPRNLPLAIQRAFGSHVLDMEGTSYIDFLSGAGVLALGHGHPRVLDAIREQLDLLTHGLDIPTPVKAEFTRRHLQMLPPGMRDRMRVHFCGPTGADAVEAAVKLCKTATGRSDVVAYQGGYHGCTAGAMALTSLVAPKRQVANLMPGVHFMPYSYCAQCPLRLSPDSCDVNCVALLESALSDSHAGFTTPAAVILELVQGEGGSIPAHPEFVRRVREATRAAGVPLVVDEIQTGAGRTGTWFAFEQYGIEPDVILLSKAIGGGLPVSLMLYDQALDVWEPGSHIGTFRGNQLAFAAGLAVLDVFEKEDVLANVRARSAQAFAALTPLETELPTVLQVRGKGLMIGVELAGTPAVDAGELAREVQRVCFEGGLLIERGGRDDRVLRLLPPLNISEETFARGLDILATAVRETTRRHLPAASLI</sequence>
<evidence type="ECO:0000256" key="1">
    <source>
        <dbReference type="ARBA" id="ARBA00001933"/>
    </source>
</evidence>
<dbReference type="PANTHER" id="PTHR43552:SF1">
    <property type="entry name" value="DIAMINOBUTYRATE--2-OXOGLUTARATE AMINOTRANSFERASE"/>
    <property type="match status" value="1"/>
</dbReference>
<dbReference type="InterPro" id="IPR049704">
    <property type="entry name" value="Aminotrans_3_PPA_site"/>
</dbReference>
<proteinExistence type="inferred from homology"/>
<dbReference type="RefSeq" id="WP_067311366.1">
    <property type="nucleotide sequence ID" value="NZ_CP016279.1"/>
</dbReference>
<evidence type="ECO:0000256" key="13">
    <source>
        <dbReference type="ARBA" id="ARBA00049111"/>
    </source>
</evidence>
<dbReference type="OrthoDB" id="9801052at2"/>
<evidence type="ECO:0000313" key="17">
    <source>
        <dbReference type="Proteomes" id="UP000092659"/>
    </source>
</evidence>
<evidence type="ECO:0000256" key="6">
    <source>
        <dbReference type="ARBA" id="ARBA00014798"/>
    </source>
</evidence>
<evidence type="ECO:0000256" key="4">
    <source>
        <dbReference type="ARBA" id="ARBA00008954"/>
    </source>
</evidence>
<dbReference type="Gene3D" id="3.90.1150.10">
    <property type="entry name" value="Aspartate Aminotransferase, domain 1"/>
    <property type="match status" value="1"/>
</dbReference>
<dbReference type="Proteomes" id="UP000092659">
    <property type="component" value="Chromosome"/>
</dbReference>
<dbReference type="PANTHER" id="PTHR43552">
    <property type="entry name" value="DIAMINOBUTYRATE--2-OXOGLUTARATE AMINOTRANSFERASE"/>
    <property type="match status" value="1"/>
</dbReference>
<name>A0A1B1B3V6_9ACTN</name>
<dbReference type="EMBL" id="JAGGLP010000023">
    <property type="protein sequence ID" value="MBP2054683.1"/>
    <property type="molecule type" value="Genomic_DNA"/>
</dbReference>
<dbReference type="InterPro" id="IPR015422">
    <property type="entry name" value="PyrdxlP-dep_Trfase_small"/>
</dbReference>
<dbReference type="InterPro" id="IPR015421">
    <property type="entry name" value="PyrdxlP-dep_Trfase_major"/>
</dbReference>
<accession>A0A1B1B3V6</accession>
<organism evidence="15 17">
    <name type="scientific">Streptomyces griseochromogenes</name>
    <dbReference type="NCBI Taxonomy" id="68214"/>
    <lineage>
        <taxon>Bacteria</taxon>
        <taxon>Bacillati</taxon>
        <taxon>Actinomycetota</taxon>
        <taxon>Actinomycetes</taxon>
        <taxon>Kitasatosporales</taxon>
        <taxon>Streptomycetaceae</taxon>
        <taxon>Streptomyces</taxon>
    </lineage>
</organism>
<dbReference type="EMBL" id="CP016279">
    <property type="protein sequence ID" value="ANP53490.1"/>
    <property type="molecule type" value="Genomic_DNA"/>
</dbReference>
<dbReference type="EC" id="2.6.1.76" evidence="5"/>
<dbReference type="GO" id="GO:0030170">
    <property type="term" value="F:pyridoxal phosphate binding"/>
    <property type="evidence" value="ECO:0007669"/>
    <property type="project" value="InterPro"/>
</dbReference>
<keyword evidence="18" id="KW-1185">Reference proteome</keyword>
<dbReference type="GO" id="GO:0045303">
    <property type="term" value="F:diaminobutyrate-2-oxoglutarate transaminase activity"/>
    <property type="evidence" value="ECO:0007669"/>
    <property type="project" value="UniProtKB-EC"/>
</dbReference>
<evidence type="ECO:0000256" key="10">
    <source>
        <dbReference type="ARBA" id="ARBA00029744"/>
    </source>
</evidence>
<evidence type="ECO:0000313" key="16">
    <source>
        <dbReference type="EMBL" id="MBP2054683.1"/>
    </source>
</evidence>
<reference evidence="15 17" key="1">
    <citation type="submission" date="2016-06" db="EMBL/GenBank/DDBJ databases">
        <title>Complete genome sequence of Streptomyces griseochromogenes ATCC 14511, the Blasticidin S producer.</title>
        <authorList>
            <person name="Wu L."/>
        </authorList>
    </citation>
    <scope>NUCLEOTIDE SEQUENCE [LARGE SCALE GENOMIC DNA]</scope>
    <source>
        <strain evidence="15 17">ATCC 14511</strain>
    </source>
</reference>
<evidence type="ECO:0000256" key="3">
    <source>
        <dbReference type="ARBA" id="ARBA00004946"/>
    </source>
</evidence>
<comment type="pathway">
    <text evidence="3">Amine and polyamine biosynthesis; ectoine biosynthesis; L-ectoine from L-aspartate 4-semialdehyde: step 1/3.</text>
</comment>
<protein>
    <recommendedName>
        <fullName evidence="6">Diaminobutyrate--2-oxoglutarate transaminase</fullName>
        <ecNumber evidence="5">2.6.1.76</ecNumber>
    </recommendedName>
    <alternativeName>
        <fullName evidence="11">DABA aminotransferase</fullName>
    </alternativeName>
    <alternativeName>
        <fullName evidence="12">Diaminobutyrate--2-oxoglutarate aminotransferase</fullName>
    </alternativeName>
    <alternativeName>
        <fullName evidence="10">L-2,4-diaminobutyric acid transaminase</fullName>
    </alternativeName>
</protein>
<dbReference type="Pfam" id="PF00202">
    <property type="entry name" value="Aminotran_3"/>
    <property type="match status" value="1"/>
</dbReference>
<dbReference type="InterPro" id="IPR005814">
    <property type="entry name" value="Aminotrans_3"/>
</dbReference>
<evidence type="ECO:0000256" key="5">
    <source>
        <dbReference type="ARBA" id="ARBA00013155"/>
    </source>
</evidence>
<evidence type="ECO:0000313" key="18">
    <source>
        <dbReference type="Proteomes" id="UP001519309"/>
    </source>
</evidence>
<comment type="catalytic activity">
    <reaction evidence="13">
        <text>L-2,4-diaminobutanoate + 2-oxoglutarate = L-aspartate 4-semialdehyde + L-glutamate</text>
        <dbReference type="Rhea" id="RHEA:11160"/>
        <dbReference type="ChEBI" id="CHEBI:16810"/>
        <dbReference type="ChEBI" id="CHEBI:29985"/>
        <dbReference type="ChEBI" id="CHEBI:58761"/>
        <dbReference type="ChEBI" id="CHEBI:537519"/>
        <dbReference type="EC" id="2.6.1.76"/>
    </reaction>
</comment>
<gene>
    <name evidence="15" type="ORF">AVL59_31665</name>
    <name evidence="16" type="ORF">J2Z21_007693</name>
</gene>
<comment type="function">
    <text evidence="2">Catalyzes reversively the conversion of L-aspartate beta-semialdehyde (ASA) to L-2,4-diaminobutyrate (DABA) by transamination with L-glutamate.</text>
</comment>
<keyword evidence="8 16" id="KW-0808">Transferase</keyword>
<keyword evidence="7 16" id="KW-0032">Aminotransferase</keyword>
<dbReference type="Gene3D" id="3.40.640.10">
    <property type="entry name" value="Type I PLP-dependent aspartate aminotransferase-like (Major domain)"/>
    <property type="match status" value="1"/>
</dbReference>
<comment type="cofactor">
    <cofactor evidence="1">
        <name>pyridoxal 5'-phosphate</name>
        <dbReference type="ChEBI" id="CHEBI:597326"/>
    </cofactor>
</comment>
<evidence type="ECO:0000256" key="9">
    <source>
        <dbReference type="ARBA" id="ARBA00022898"/>
    </source>
</evidence>
<evidence type="ECO:0000256" key="8">
    <source>
        <dbReference type="ARBA" id="ARBA00022679"/>
    </source>
</evidence>